<dbReference type="Gene3D" id="1.25.40.10">
    <property type="entry name" value="Tetratricopeptide repeat domain"/>
    <property type="match status" value="2"/>
</dbReference>
<keyword evidence="3" id="KW-0677">Repeat</keyword>
<name>A0A8S1GTG6_9PELO</name>
<accession>A0A8S1GTG6</accession>
<dbReference type="Proteomes" id="UP000835052">
    <property type="component" value="Unassembled WGS sequence"/>
</dbReference>
<dbReference type="OrthoDB" id="440128at2759"/>
<dbReference type="GO" id="GO:0000244">
    <property type="term" value="P:spliceosomal tri-snRNP complex assembly"/>
    <property type="evidence" value="ECO:0007669"/>
    <property type="project" value="TreeGrafter"/>
</dbReference>
<evidence type="ECO:0000256" key="1">
    <source>
        <dbReference type="ARBA" id="ARBA00004123"/>
    </source>
</evidence>
<keyword evidence="12" id="KW-1185">Reference proteome</keyword>
<dbReference type="SUPFAM" id="SSF48452">
    <property type="entry name" value="TPR-like"/>
    <property type="match status" value="1"/>
</dbReference>
<keyword evidence="4" id="KW-0539">Nucleus</keyword>
<evidence type="ECO:0000256" key="4">
    <source>
        <dbReference type="ARBA" id="ARBA00023242"/>
    </source>
</evidence>
<evidence type="ECO:0000313" key="12">
    <source>
        <dbReference type="Proteomes" id="UP000835052"/>
    </source>
</evidence>
<evidence type="ECO:0000259" key="10">
    <source>
        <dbReference type="Pfam" id="PF06424"/>
    </source>
</evidence>
<comment type="subcellular location">
    <subcellularLocation>
        <location evidence="1">Nucleus</location>
    </subcellularLocation>
</comment>
<evidence type="ECO:0000256" key="5">
    <source>
        <dbReference type="ARBA" id="ARBA00031070"/>
    </source>
</evidence>
<dbReference type="SMART" id="SM00386">
    <property type="entry name" value="HAT"/>
    <property type="match status" value="5"/>
</dbReference>
<dbReference type="InterPro" id="IPR010491">
    <property type="entry name" value="PRP1_N"/>
</dbReference>
<dbReference type="InterPro" id="IPR011990">
    <property type="entry name" value="TPR-like_helical_dom_sf"/>
</dbReference>
<comment type="caution">
    <text evidence="11">The sequence shown here is derived from an EMBL/GenBank/DDBJ whole genome shotgun (WGS) entry which is preliminary data.</text>
</comment>
<reference evidence="11" key="1">
    <citation type="submission" date="2020-10" db="EMBL/GenBank/DDBJ databases">
        <authorList>
            <person name="Kikuchi T."/>
        </authorList>
    </citation>
    <scope>NUCLEOTIDE SEQUENCE</scope>
    <source>
        <strain evidence="11">NKZ352</strain>
    </source>
</reference>
<protein>
    <recommendedName>
        <fullName evidence="2">Pre-mRNA-processing factor 6</fullName>
    </recommendedName>
    <alternativeName>
        <fullName evidence="6">PRP6 homolog</fullName>
    </alternativeName>
    <alternativeName>
        <fullName evidence="5">U5 snRNP-associated 102 kDa protein</fullName>
    </alternativeName>
</protein>
<evidence type="ECO:0000256" key="8">
    <source>
        <dbReference type="SAM" id="Coils"/>
    </source>
</evidence>
<feature type="domain" description="PRP1 splicing factor N-terminal" evidence="10">
    <location>
        <begin position="22"/>
        <end position="179"/>
    </location>
</feature>
<dbReference type="PANTHER" id="PTHR11246">
    <property type="entry name" value="PRE-MRNA SPLICING FACTOR"/>
    <property type="match status" value="1"/>
</dbReference>
<evidence type="ECO:0000256" key="9">
    <source>
        <dbReference type="SAM" id="MobiDB-lite"/>
    </source>
</evidence>
<evidence type="ECO:0000256" key="2">
    <source>
        <dbReference type="ARBA" id="ARBA00020235"/>
    </source>
</evidence>
<dbReference type="AlphaFoldDB" id="A0A8S1GTG6"/>
<evidence type="ECO:0000256" key="6">
    <source>
        <dbReference type="ARBA" id="ARBA00032140"/>
    </source>
</evidence>
<evidence type="ECO:0000256" key="7">
    <source>
        <dbReference type="ARBA" id="ARBA00046247"/>
    </source>
</evidence>
<evidence type="ECO:0000256" key="3">
    <source>
        <dbReference type="ARBA" id="ARBA00022737"/>
    </source>
</evidence>
<comment type="function">
    <text evidence="7">Involved in pre-mRNA splicing as component of the U4/U6-U5 tri-snRNP complex, one of the building blocks of the spliceosome. Enhances dihydrotestosterone-induced transactivation activity of AR, as well as dexamethasone-induced transactivation activity of NR3C1, but does not affect estrogen-induced transactivation.</text>
</comment>
<dbReference type="Pfam" id="PF06424">
    <property type="entry name" value="PRP1_N"/>
    <property type="match status" value="1"/>
</dbReference>
<keyword evidence="8" id="KW-0175">Coiled coil</keyword>
<sequence>MATTIPGSLVNKTKKFFMGMPAPTGYVPGVGRGATGFTTRSDIGPARDPTDLPEAGPVGPSPAPGAPPAKKAKEDEEKEGDNLNDANYDEFEGYSGSLFSRDPYDQEDEDADRVYNDVDERLDERRRDHRERKYKEAIEKYRKERPKIQQEFSDLKRQLSEVTDDEWAAIPEVGDLRNKAKRNPRTEKFTPVPDSLIAMAMHYGETTSTLDSRVQNGMQTPFGSGLMTTLAGTKSGILTPGWKTGIQTGTSSALDLDLVKIGQARNKIMDIKLNQVSDSVTGQTVVDPKGYLTDLQSMIPQYGGDVNDVKKARMLLKSVRETNPRHPPAWIASAGLEEAVGKLQTARNLIMEGCEKNKGSEELWLAAIRLHPPELAKSIVANAVRAVPQSVRLWIRASDIELDLKDKKKVLRKALEQIPSSVRLWKAAVELEDPEDARVLLTRAVECCSTSTEMWLALARLESYENARKVLNKAREHIPTDRHIWLNAARLEETRGQREMVDRIVAKAISSLKANQVEINRDHWMKDAVDAEQAGCPLTCQAIIRNVIGLGVEDEDKKVTWLEDAESFERQAAYVCVRAVFAIALKEMPRKKSVWDAAIQFEKEHGSIAEHEAILLKATEVVPEVEVSG</sequence>
<feature type="region of interest" description="Disordered" evidence="9">
    <location>
        <begin position="26"/>
        <end position="116"/>
    </location>
</feature>
<proteinExistence type="predicted"/>
<dbReference type="GO" id="GO:0071013">
    <property type="term" value="C:catalytic step 2 spliceosome"/>
    <property type="evidence" value="ECO:0007669"/>
    <property type="project" value="TreeGrafter"/>
</dbReference>
<dbReference type="InterPro" id="IPR045075">
    <property type="entry name" value="Syf1-like"/>
</dbReference>
<evidence type="ECO:0000313" key="11">
    <source>
        <dbReference type="EMBL" id="CAD6186896.1"/>
    </source>
</evidence>
<dbReference type="GO" id="GO:0046540">
    <property type="term" value="C:U4/U6 x U5 tri-snRNP complex"/>
    <property type="evidence" value="ECO:0007669"/>
    <property type="project" value="TreeGrafter"/>
</dbReference>
<feature type="coiled-coil region" evidence="8">
    <location>
        <begin position="131"/>
        <end position="158"/>
    </location>
</feature>
<dbReference type="EMBL" id="CAJGYM010000005">
    <property type="protein sequence ID" value="CAD6186896.1"/>
    <property type="molecule type" value="Genomic_DNA"/>
</dbReference>
<dbReference type="PANTHER" id="PTHR11246:SF1">
    <property type="entry name" value="PRE-MRNA-PROCESSING FACTOR 6"/>
    <property type="match status" value="1"/>
</dbReference>
<organism evidence="11 12">
    <name type="scientific">Caenorhabditis auriculariae</name>
    <dbReference type="NCBI Taxonomy" id="2777116"/>
    <lineage>
        <taxon>Eukaryota</taxon>
        <taxon>Metazoa</taxon>
        <taxon>Ecdysozoa</taxon>
        <taxon>Nematoda</taxon>
        <taxon>Chromadorea</taxon>
        <taxon>Rhabditida</taxon>
        <taxon>Rhabditina</taxon>
        <taxon>Rhabditomorpha</taxon>
        <taxon>Rhabditoidea</taxon>
        <taxon>Rhabditidae</taxon>
        <taxon>Peloderinae</taxon>
        <taxon>Caenorhabditis</taxon>
    </lineage>
</organism>
<dbReference type="InterPro" id="IPR003107">
    <property type="entry name" value="HAT"/>
</dbReference>
<gene>
    <name evidence="11" type="ORF">CAUJ_LOCUS2815</name>
</gene>